<dbReference type="Gene3D" id="1.10.287.1490">
    <property type="match status" value="1"/>
</dbReference>
<evidence type="ECO:0000256" key="2">
    <source>
        <dbReference type="SAM" id="Phobius"/>
    </source>
</evidence>
<name>A0ABU5KKN2_9BACL</name>
<evidence type="ECO:0000256" key="1">
    <source>
        <dbReference type="SAM" id="Coils"/>
    </source>
</evidence>
<dbReference type="SUPFAM" id="SSF158791">
    <property type="entry name" value="MgtE N-terminal domain-like"/>
    <property type="match status" value="1"/>
</dbReference>
<keyword evidence="5" id="KW-1185">Reference proteome</keyword>
<proteinExistence type="predicted"/>
<dbReference type="Pfam" id="PF03448">
    <property type="entry name" value="MgtE_N"/>
    <property type="match status" value="1"/>
</dbReference>
<comment type="caution">
    <text evidence="4">The sequence shown here is derived from an EMBL/GenBank/DDBJ whole genome shotgun (WGS) entry which is preliminary data.</text>
</comment>
<dbReference type="RefSeq" id="WP_322420733.1">
    <property type="nucleotide sequence ID" value="NZ_JAXQNN010000002.1"/>
</dbReference>
<keyword evidence="2" id="KW-0812">Transmembrane</keyword>
<keyword evidence="2" id="KW-1133">Transmembrane helix</keyword>
<dbReference type="InterPro" id="IPR006668">
    <property type="entry name" value="Mg_transptr_MgtE_intracell_dom"/>
</dbReference>
<feature type="coiled-coil region" evidence="1">
    <location>
        <begin position="81"/>
        <end position="136"/>
    </location>
</feature>
<sequence>MKQQKQSIRDEAEEVKSPGKIQVFFLLIFVPVLFLIFVALIVLTILDYNIVEKAEEAGITIPFFGEEEEAADTPVNPEERIVSLQAQIEEKDMYIGQLEQEMVSLEDENDQLIGDQERLQADIERLQNERDAAGREFAEVVSVYEDMKGKEAAPIIMDLNDEDAIRLLSNLSAEMVSEIFASMPPAEAARYTELISTRTQ</sequence>
<reference evidence="4 5" key="1">
    <citation type="submission" date="2023-12" db="EMBL/GenBank/DDBJ databases">
        <title>Jeotgalibacillus haloalkaliphilus sp. nov., a novel salt-tolerant bacteria, isolated from the estuary of the Fenhe River into the Yellow River.</title>
        <authorList>
            <person name="Li Y."/>
        </authorList>
    </citation>
    <scope>NUCLEOTIDE SEQUENCE [LARGE SCALE GENOMIC DNA]</scope>
    <source>
        <strain evidence="4 5">HH7-29</strain>
    </source>
</reference>
<accession>A0ABU5KKN2</accession>
<evidence type="ECO:0000313" key="5">
    <source>
        <dbReference type="Proteomes" id="UP001292084"/>
    </source>
</evidence>
<organism evidence="4 5">
    <name type="scientific">Jeotgalibacillus haloalkalitolerans</name>
    <dbReference type="NCBI Taxonomy" id="3104292"/>
    <lineage>
        <taxon>Bacteria</taxon>
        <taxon>Bacillati</taxon>
        <taxon>Bacillota</taxon>
        <taxon>Bacilli</taxon>
        <taxon>Bacillales</taxon>
        <taxon>Caryophanaceae</taxon>
        <taxon>Jeotgalibacillus</taxon>
    </lineage>
</organism>
<keyword evidence="2" id="KW-0472">Membrane</keyword>
<feature type="domain" description="Magnesium transporter MgtE intracellular" evidence="3">
    <location>
        <begin position="142"/>
        <end position="195"/>
    </location>
</feature>
<dbReference type="Proteomes" id="UP001292084">
    <property type="component" value="Unassembled WGS sequence"/>
</dbReference>
<evidence type="ECO:0000313" key="4">
    <source>
        <dbReference type="EMBL" id="MDZ5711722.1"/>
    </source>
</evidence>
<dbReference type="EMBL" id="JAXQNN010000002">
    <property type="protein sequence ID" value="MDZ5711722.1"/>
    <property type="molecule type" value="Genomic_DNA"/>
</dbReference>
<protein>
    <recommendedName>
        <fullName evidence="3">Magnesium transporter MgtE intracellular domain-containing protein</fullName>
    </recommendedName>
</protein>
<feature type="transmembrane region" description="Helical" evidence="2">
    <location>
        <begin position="21"/>
        <end position="46"/>
    </location>
</feature>
<gene>
    <name evidence="4" type="ORF">UFB30_05760</name>
</gene>
<keyword evidence="1" id="KW-0175">Coiled coil</keyword>
<evidence type="ECO:0000259" key="3">
    <source>
        <dbReference type="Pfam" id="PF03448"/>
    </source>
</evidence>